<dbReference type="Proteomes" id="UP001211044">
    <property type="component" value="Chromosome"/>
</dbReference>
<dbReference type="InterPro" id="IPR029056">
    <property type="entry name" value="Ribokinase-like"/>
</dbReference>
<dbReference type="SUPFAM" id="SSF53613">
    <property type="entry name" value="Ribokinase-like"/>
    <property type="match status" value="1"/>
</dbReference>
<dbReference type="PRINTS" id="PR00990">
    <property type="entry name" value="RIBOKINASE"/>
</dbReference>
<dbReference type="AlphaFoldDB" id="A0AB38XQ79"/>
<dbReference type="InterPro" id="IPR011611">
    <property type="entry name" value="PfkB_dom"/>
</dbReference>
<evidence type="ECO:0000259" key="3">
    <source>
        <dbReference type="Pfam" id="PF00294"/>
    </source>
</evidence>
<dbReference type="GO" id="GO:0006796">
    <property type="term" value="P:phosphate-containing compound metabolic process"/>
    <property type="evidence" value="ECO:0007669"/>
    <property type="project" value="UniProtKB-ARBA"/>
</dbReference>
<sequence length="301" mass="31084">MARLIHTGQAIVDLTMSLARVPKAGEDVFVDSHNFAAGGGFNVMAAAARDGAEVVYAGTCGTGFFGDLVRSAMQAEGVHLALPPIPDQDTGFCIAMTDAQAERTFVSTVGAEAQLTAQLLAQVPLSSEDVIYLSGYSFVHPQNSAALLQWLPTVKAKQIVLDVSPVVGDIAALDKVLGLCSVVSVNERELALLEYSTAMAGAALARQFHVTVLARAGAAGTTIYWPSSDPPKHVATPVVSPVDSNGAGDAHAGVFCSSLLAGLDTVQAVRRANVAGALTVTKAGPATSPSRAQIEAYLQQL</sequence>
<evidence type="ECO:0000256" key="2">
    <source>
        <dbReference type="ARBA" id="ARBA00022777"/>
    </source>
</evidence>
<evidence type="ECO:0000313" key="4">
    <source>
        <dbReference type="EMBL" id="WCE46466.1"/>
    </source>
</evidence>
<proteinExistence type="predicted"/>
<keyword evidence="2 4" id="KW-0418">Kinase</keyword>
<accession>A0AB38XQ79</accession>
<dbReference type="KEGG" id="wne:PIG85_02125"/>
<evidence type="ECO:0000256" key="1">
    <source>
        <dbReference type="ARBA" id="ARBA00022679"/>
    </source>
</evidence>
<dbReference type="InterPro" id="IPR002139">
    <property type="entry name" value="Ribo/fructo_kinase"/>
</dbReference>
<dbReference type="GO" id="GO:0016301">
    <property type="term" value="F:kinase activity"/>
    <property type="evidence" value="ECO:0007669"/>
    <property type="project" value="UniProtKB-KW"/>
</dbReference>
<keyword evidence="1" id="KW-0808">Transferase</keyword>
<dbReference type="PANTHER" id="PTHR10584">
    <property type="entry name" value="SUGAR KINASE"/>
    <property type="match status" value="1"/>
</dbReference>
<feature type="domain" description="Carbohydrate kinase PfkB" evidence="3">
    <location>
        <begin position="10"/>
        <end position="288"/>
    </location>
</feature>
<dbReference type="Gene3D" id="3.40.1190.20">
    <property type="match status" value="1"/>
</dbReference>
<dbReference type="Pfam" id="PF00294">
    <property type="entry name" value="PfkB"/>
    <property type="match status" value="1"/>
</dbReference>
<gene>
    <name evidence="4" type="ORF">PIG85_02125</name>
</gene>
<organism evidence="4 5">
    <name type="scientific">Winkia neuii subsp. anitrata</name>
    <dbReference type="NCBI Taxonomy" id="29318"/>
    <lineage>
        <taxon>Bacteria</taxon>
        <taxon>Bacillati</taxon>
        <taxon>Actinomycetota</taxon>
        <taxon>Actinomycetes</taxon>
        <taxon>Actinomycetales</taxon>
        <taxon>Actinomycetaceae</taxon>
        <taxon>Winkia</taxon>
    </lineage>
</organism>
<evidence type="ECO:0000313" key="5">
    <source>
        <dbReference type="Proteomes" id="UP001211044"/>
    </source>
</evidence>
<dbReference type="RefSeq" id="WP_004806474.1">
    <property type="nucleotide sequence ID" value="NZ_CP116394.1"/>
</dbReference>
<protein>
    <submittedName>
        <fullName evidence="4">PfkB family carbohydrate kinase</fullName>
    </submittedName>
</protein>
<reference evidence="4" key="1">
    <citation type="submission" date="2023-01" db="EMBL/GenBank/DDBJ databases">
        <title>Comparative Genomic Analysis of the Clinically-Derived Winkia Strain NY0527 Provides Evidence into the Taxonomic Reassignment of Winkia neuii and Characterizes Their Virulence Traits.</title>
        <authorList>
            <person name="Cai X."/>
            <person name="Peng Y."/>
            <person name="Li M."/>
            <person name="Qiu Y."/>
            <person name="Wang Y."/>
            <person name="Xu L."/>
            <person name="Hou Q."/>
        </authorList>
    </citation>
    <scope>NUCLEOTIDE SEQUENCE</scope>
    <source>
        <strain evidence="4">NY0527</strain>
    </source>
</reference>
<dbReference type="EMBL" id="CP116394">
    <property type="protein sequence ID" value="WCE46466.1"/>
    <property type="molecule type" value="Genomic_DNA"/>
</dbReference>
<dbReference type="PANTHER" id="PTHR10584:SF166">
    <property type="entry name" value="RIBOKINASE"/>
    <property type="match status" value="1"/>
</dbReference>
<name>A0AB38XQ79_9ACTO</name>